<sequence>MKKDVLLIKLISSILYLILSIILFTVFILYKKNYNLIILYCGFIVLGSYFTYKYSKLLKDR</sequence>
<keyword evidence="1" id="KW-0812">Transmembrane</keyword>
<proteinExistence type="predicted"/>
<dbReference type="Proteomes" id="UP000254664">
    <property type="component" value="Unassembled WGS sequence"/>
</dbReference>
<protein>
    <submittedName>
        <fullName evidence="2">Uncharacterized protein</fullName>
    </submittedName>
</protein>
<reference evidence="2 3" key="1">
    <citation type="submission" date="2018-06" db="EMBL/GenBank/DDBJ databases">
        <authorList>
            <consortium name="Pathogen Informatics"/>
            <person name="Doyle S."/>
        </authorList>
    </citation>
    <scope>NUCLEOTIDE SEQUENCE [LARGE SCALE GENOMIC DNA]</scope>
    <source>
        <strain evidence="2 3">NCTC9836</strain>
    </source>
</reference>
<evidence type="ECO:0000313" key="3">
    <source>
        <dbReference type="Proteomes" id="UP000254664"/>
    </source>
</evidence>
<name>A0A381JB86_9CLOT</name>
<feature type="transmembrane region" description="Helical" evidence="1">
    <location>
        <begin position="36"/>
        <end position="52"/>
    </location>
</feature>
<evidence type="ECO:0000256" key="1">
    <source>
        <dbReference type="SAM" id="Phobius"/>
    </source>
</evidence>
<keyword evidence="3" id="KW-1185">Reference proteome</keyword>
<evidence type="ECO:0000313" key="2">
    <source>
        <dbReference type="EMBL" id="SUY48524.1"/>
    </source>
</evidence>
<accession>A0A381JB86</accession>
<feature type="transmembrane region" description="Helical" evidence="1">
    <location>
        <begin position="7"/>
        <end position="30"/>
    </location>
</feature>
<dbReference type="EMBL" id="UFWZ01000001">
    <property type="protein sequence ID" value="SUY48524.1"/>
    <property type="molecule type" value="Genomic_DNA"/>
</dbReference>
<gene>
    <name evidence="2" type="ORF">NCTC9836_02939</name>
</gene>
<organism evidence="2 3">
    <name type="scientific">Clostridium putrefaciens</name>
    <dbReference type="NCBI Taxonomy" id="99675"/>
    <lineage>
        <taxon>Bacteria</taxon>
        <taxon>Bacillati</taxon>
        <taxon>Bacillota</taxon>
        <taxon>Clostridia</taxon>
        <taxon>Eubacteriales</taxon>
        <taxon>Clostridiaceae</taxon>
        <taxon>Clostridium</taxon>
    </lineage>
</organism>
<keyword evidence="1" id="KW-1133">Transmembrane helix</keyword>
<dbReference type="AlphaFoldDB" id="A0A381JB86"/>
<keyword evidence="1" id="KW-0472">Membrane</keyword>